<feature type="region of interest" description="Disordered" evidence="8">
    <location>
        <begin position="265"/>
        <end position="308"/>
    </location>
</feature>
<evidence type="ECO:0000256" key="1">
    <source>
        <dbReference type="ARBA" id="ARBA00004651"/>
    </source>
</evidence>
<dbReference type="Proteomes" id="UP000238362">
    <property type="component" value="Unassembled WGS sequence"/>
</dbReference>
<keyword evidence="2 7" id="KW-0813">Transport</keyword>
<keyword evidence="4 7" id="KW-0812">Transmembrane</keyword>
<proteinExistence type="inferred from homology"/>
<gene>
    <name evidence="10" type="ORF">B0I33_106269</name>
</gene>
<dbReference type="RefSeq" id="WP_106179694.1">
    <property type="nucleotide sequence ID" value="NZ_PVNH01000006.1"/>
</dbReference>
<name>A0A2T0LTV0_9PSEU</name>
<organism evidence="10 11">
    <name type="scientific">Prauserella shujinwangii</name>
    <dbReference type="NCBI Taxonomy" id="1453103"/>
    <lineage>
        <taxon>Bacteria</taxon>
        <taxon>Bacillati</taxon>
        <taxon>Actinomycetota</taxon>
        <taxon>Actinomycetes</taxon>
        <taxon>Pseudonocardiales</taxon>
        <taxon>Pseudonocardiaceae</taxon>
        <taxon>Prauserella</taxon>
    </lineage>
</organism>
<evidence type="ECO:0000259" key="9">
    <source>
        <dbReference type="PROSITE" id="PS50928"/>
    </source>
</evidence>
<dbReference type="PROSITE" id="PS50928">
    <property type="entry name" value="ABC_TM1"/>
    <property type="match status" value="1"/>
</dbReference>
<protein>
    <submittedName>
        <fullName evidence="10">Peptide/nickel transport system permease protein</fullName>
    </submittedName>
</protein>
<dbReference type="SUPFAM" id="SSF161098">
    <property type="entry name" value="MetI-like"/>
    <property type="match status" value="1"/>
</dbReference>
<dbReference type="InterPro" id="IPR000515">
    <property type="entry name" value="MetI-like"/>
</dbReference>
<dbReference type="Pfam" id="PF00528">
    <property type="entry name" value="BPD_transp_1"/>
    <property type="match status" value="1"/>
</dbReference>
<keyword evidence="11" id="KW-1185">Reference proteome</keyword>
<evidence type="ECO:0000256" key="6">
    <source>
        <dbReference type="ARBA" id="ARBA00023136"/>
    </source>
</evidence>
<dbReference type="GO" id="GO:0005886">
    <property type="term" value="C:plasma membrane"/>
    <property type="evidence" value="ECO:0007669"/>
    <property type="project" value="UniProtKB-SubCell"/>
</dbReference>
<comment type="subcellular location">
    <subcellularLocation>
        <location evidence="1 7">Cell membrane</location>
        <topology evidence="1 7">Multi-pass membrane protein</topology>
    </subcellularLocation>
</comment>
<keyword evidence="6 7" id="KW-0472">Membrane</keyword>
<feature type="transmembrane region" description="Helical" evidence="7">
    <location>
        <begin position="6"/>
        <end position="27"/>
    </location>
</feature>
<keyword evidence="3" id="KW-1003">Cell membrane</keyword>
<dbReference type="InterPro" id="IPR050366">
    <property type="entry name" value="BP-dependent_transpt_permease"/>
</dbReference>
<evidence type="ECO:0000256" key="7">
    <source>
        <dbReference type="RuleBase" id="RU363032"/>
    </source>
</evidence>
<reference evidence="10 11" key="1">
    <citation type="submission" date="2018-03" db="EMBL/GenBank/DDBJ databases">
        <title>Genomic Encyclopedia of Type Strains, Phase III (KMG-III): the genomes of soil and plant-associated and newly described type strains.</title>
        <authorList>
            <person name="Whitman W."/>
        </authorList>
    </citation>
    <scope>NUCLEOTIDE SEQUENCE [LARGE SCALE GENOMIC DNA]</scope>
    <source>
        <strain evidence="10 11">CGMCC 4.7125</strain>
    </source>
</reference>
<dbReference type="AlphaFoldDB" id="A0A2T0LTV0"/>
<dbReference type="OrthoDB" id="3531748at2"/>
<dbReference type="PANTHER" id="PTHR43386:SF1">
    <property type="entry name" value="D,D-DIPEPTIDE TRANSPORT SYSTEM PERMEASE PROTEIN DDPC-RELATED"/>
    <property type="match status" value="1"/>
</dbReference>
<comment type="caution">
    <text evidence="10">The sequence shown here is derived from an EMBL/GenBank/DDBJ whole genome shotgun (WGS) entry which is preliminary data.</text>
</comment>
<feature type="compositionally biased region" description="Polar residues" evidence="8">
    <location>
        <begin position="295"/>
        <end position="308"/>
    </location>
</feature>
<dbReference type="Pfam" id="PF12911">
    <property type="entry name" value="OppC_N"/>
    <property type="match status" value="1"/>
</dbReference>
<evidence type="ECO:0000256" key="2">
    <source>
        <dbReference type="ARBA" id="ARBA00022448"/>
    </source>
</evidence>
<feature type="transmembrane region" description="Helical" evidence="7">
    <location>
        <begin position="121"/>
        <end position="145"/>
    </location>
</feature>
<accession>A0A2T0LTV0</accession>
<evidence type="ECO:0000256" key="5">
    <source>
        <dbReference type="ARBA" id="ARBA00022989"/>
    </source>
</evidence>
<sequence>MRSTAATIAGSVLALFVLVAVFGPLLVPYDNVTTRMADRLLPPGSTLSEGGFALLGTDQHGRDVLAQVVAGSRVSLLVAVTVVVVGGFVGLVLGLLAGYYGGWTDTVISRLGDMQLAFPSILLAILLAGVLGPSLTNVIIALAVTRWVIFARVVRGSALTTRNREFVDSARVMGASDVRIMARYILPSCVQPLLVAATVQVGLTMVAEAALSFLGLGVPIDQASWGSTIANGRDYLDSAWWIAAVPGLALTLVVICVGVLGDAARDDSDPAKSSGLGRKPLRRRKAGTPAAGSTAAETTGDSTQAVAR</sequence>
<evidence type="ECO:0000256" key="8">
    <source>
        <dbReference type="SAM" id="MobiDB-lite"/>
    </source>
</evidence>
<feature type="domain" description="ABC transmembrane type-1" evidence="9">
    <location>
        <begin position="72"/>
        <end position="261"/>
    </location>
</feature>
<comment type="similarity">
    <text evidence="7">Belongs to the binding-protein-dependent transport system permease family.</text>
</comment>
<evidence type="ECO:0000313" key="11">
    <source>
        <dbReference type="Proteomes" id="UP000238362"/>
    </source>
</evidence>
<feature type="transmembrane region" description="Helical" evidence="7">
    <location>
        <begin position="193"/>
        <end position="218"/>
    </location>
</feature>
<evidence type="ECO:0000313" key="10">
    <source>
        <dbReference type="EMBL" id="PRX47168.1"/>
    </source>
</evidence>
<dbReference type="InterPro" id="IPR035906">
    <property type="entry name" value="MetI-like_sf"/>
</dbReference>
<evidence type="ECO:0000256" key="3">
    <source>
        <dbReference type="ARBA" id="ARBA00022475"/>
    </source>
</evidence>
<keyword evidence="5 7" id="KW-1133">Transmembrane helix</keyword>
<feature type="transmembrane region" description="Helical" evidence="7">
    <location>
        <begin position="76"/>
        <end position="101"/>
    </location>
</feature>
<dbReference type="EMBL" id="PVNH01000006">
    <property type="protein sequence ID" value="PRX47168.1"/>
    <property type="molecule type" value="Genomic_DNA"/>
</dbReference>
<feature type="transmembrane region" description="Helical" evidence="7">
    <location>
        <begin position="238"/>
        <end position="260"/>
    </location>
</feature>
<evidence type="ECO:0000256" key="4">
    <source>
        <dbReference type="ARBA" id="ARBA00022692"/>
    </source>
</evidence>
<dbReference type="PANTHER" id="PTHR43386">
    <property type="entry name" value="OLIGOPEPTIDE TRANSPORT SYSTEM PERMEASE PROTEIN APPC"/>
    <property type="match status" value="1"/>
</dbReference>
<dbReference type="CDD" id="cd06261">
    <property type="entry name" value="TM_PBP2"/>
    <property type="match status" value="1"/>
</dbReference>
<dbReference type="InterPro" id="IPR025966">
    <property type="entry name" value="OppC_N"/>
</dbReference>
<dbReference type="GO" id="GO:0055085">
    <property type="term" value="P:transmembrane transport"/>
    <property type="evidence" value="ECO:0007669"/>
    <property type="project" value="InterPro"/>
</dbReference>
<dbReference type="Gene3D" id="1.10.3720.10">
    <property type="entry name" value="MetI-like"/>
    <property type="match status" value="1"/>
</dbReference>